<organism evidence="1 2">
    <name type="scientific">Mythimna loreyi</name>
    <dbReference type="NCBI Taxonomy" id="667449"/>
    <lineage>
        <taxon>Eukaryota</taxon>
        <taxon>Metazoa</taxon>
        <taxon>Ecdysozoa</taxon>
        <taxon>Arthropoda</taxon>
        <taxon>Hexapoda</taxon>
        <taxon>Insecta</taxon>
        <taxon>Pterygota</taxon>
        <taxon>Neoptera</taxon>
        <taxon>Endopterygota</taxon>
        <taxon>Lepidoptera</taxon>
        <taxon>Glossata</taxon>
        <taxon>Ditrysia</taxon>
        <taxon>Noctuoidea</taxon>
        <taxon>Noctuidae</taxon>
        <taxon>Noctuinae</taxon>
        <taxon>Hadenini</taxon>
        <taxon>Mythimna</taxon>
    </lineage>
</organism>
<dbReference type="Proteomes" id="UP001231649">
    <property type="component" value="Chromosome 1"/>
</dbReference>
<proteinExistence type="predicted"/>
<reference evidence="1" key="1">
    <citation type="submission" date="2023-03" db="EMBL/GenBank/DDBJ databases">
        <title>Chromosome-level genomes of two armyworms, Mythimna separata and Mythimna loreyi, provide insights into the biosynthesis and reception of sex pheromones.</title>
        <authorList>
            <person name="Zhao H."/>
        </authorList>
    </citation>
    <scope>NUCLEOTIDE SEQUENCE</scope>
    <source>
        <strain evidence="1">BeijingLab</strain>
    </source>
</reference>
<evidence type="ECO:0000313" key="2">
    <source>
        <dbReference type="Proteomes" id="UP001231649"/>
    </source>
</evidence>
<evidence type="ECO:0000313" key="1">
    <source>
        <dbReference type="EMBL" id="KAJ8737568.1"/>
    </source>
</evidence>
<dbReference type="EMBL" id="CM056777">
    <property type="protein sequence ID" value="KAJ8737568.1"/>
    <property type="molecule type" value="Genomic_DNA"/>
</dbReference>
<gene>
    <name evidence="1" type="ORF">PYW08_000163</name>
</gene>
<keyword evidence="2" id="KW-1185">Reference proteome</keyword>
<name>A0ACC2RBW8_9NEOP</name>
<sequence length="101" mass="11090">MGSILIAMAGFILSLVFIYAFVYGQELLVQYGVHPVAADVILHLYGALGVLVGAVSVMLIVASLTYNEKQILLYLWFACMYFFVDICTPMSDNSVAKIDTD</sequence>
<protein>
    <submittedName>
        <fullName evidence="1">Uncharacterized protein</fullName>
    </submittedName>
</protein>
<accession>A0ACC2RBW8</accession>
<comment type="caution">
    <text evidence="1">The sequence shown here is derived from an EMBL/GenBank/DDBJ whole genome shotgun (WGS) entry which is preliminary data.</text>
</comment>